<organism evidence="2 3">
    <name type="scientific">Rhododendron griersonianum</name>
    <dbReference type="NCBI Taxonomy" id="479676"/>
    <lineage>
        <taxon>Eukaryota</taxon>
        <taxon>Viridiplantae</taxon>
        <taxon>Streptophyta</taxon>
        <taxon>Embryophyta</taxon>
        <taxon>Tracheophyta</taxon>
        <taxon>Spermatophyta</taxon>
        <taxon>Magnoliopsida</taxon>
        <taxon>eudicotyledons</taxon>
        <taxon>Gunneridae</taxon>
        <taxon>Pentapetalae</taxon>
        <taxon>asterids</taxon>
        <taxon>Ericales</taxon>
        <taxon>Ericaceae</taxon>
        <taxon>Ericoideae</taxon>
        <taxon>Rhodoreae</taxon>
        <taxon>Rhododendron</taxon>
    </lineage>
</organism>
<keyword evidence="1" id="KW-0472">Membrane</keyword>
<feature type="transmembrane region" description="Helical" evidence="1">
    <location>
        <begin position="92"/>
        <end position="110"/>
    </location>
</feature>
<proteinExistence type="predicted"/>
<dbReference type="EMBL" id="JACTNZ010000009">
    <property type="protein sequence ID" value="KAG5531944.1"/>
    <property type="molecule type" value="Genomic_DNA"/>
</dbReference>
<sequence length="157" mass="17050">MLERLGGKAIDSNEMRRKQRNPVDPAPILGPQVNSITNRSSPTKTLHKPFDLCPVSVLFMVAFSYGEQYFWCLLITLLSCGIHYIGVCSEYILVSIGCCYGFVVHVLHPAQSDCLAAAANFLSAVMIAVLCGSSDLVAVHHASKFNTAGFAVVLLLF</sequence>
<protein>
    <submittedName>
        <fullName evidence="2">Uncharacterized protein</fullName>
    </submittedName>
</protein>
<evidence type="ECO:0000256" key="1">
    <source>
        <dbReference type="SAM" id="Phobius"/>
    </source>
</evidence>
<feature type="transmembrane region" description="Helical" evidence="1">
    <location>
        <begin position="116"/>
        <end position="138"/>
    </location>
</feature>
<evidence type="ECO:0000313" key="3">
    <source>
        <dbReference type="Proteomes" id="UP000823749"/>
    </source>
</evidence>
<name>A0AAV6IXN7_9ERIC</name>
<evidence type="ECO:0000313" key="2">
    <source>
        <dbReference type="EMBL" id="KAG5531944.1"/>
    </source>
</evidence>
<dbReference type="AlphaFoldDB" id="A0AAV6IXN7"/>
<accession>A0AAV6IXN7</accession>
<comment type="caution">
    <text evidence="2">The sequence shown here is derived from an EMBL/GenBank/DDBJ whole genome shotgun (WGS) entry which is preliminary data.</text>
</comment>
<keyword evidence="1" id="KW-0812">Transmembrane</keyword>
<gene>
    <name evidence="2" type="ORF">RHGRI_026524</name>
</gene>
<keyword evidence="1" id="KW-1133">Transmembrane helix</keyword>
<keyword evidence="3" id="KW-1185">Reference proteome</keyword>
<dbReference type="Proteomes" id="UP000823749">
    <property type="component" value="Chromosome 9"/>
</dbReference>
<reference evidence="2" key="1">
    <citation type="submission" date="2020-08" db="EMBL/GenBank/DDBJ databases">
        <title>Plant Genome Project.</title>
        <authorList>
            <person name="Zhang R.-G."/>
        </authorList>
    </citation>
    <scope>NUCLEOTIDE SEQUENCE</scope>
    <source>
        <strain evidence="2">WSP0</strain>
        <tissue evidence="2">Leaf</tissue>
    </source>
</reference>